<reference evidence="2" key="2">
    <citation type="submission" date="2023-05" db="EMBL/GenBank/DDBJ databases">
        <authorList>
            <person name="Fouks B."/>
        </authorList>
    </citation>
    <scope>NUCLEOTIDE SEQUENCE</scope>
    <source>
        <strain evidence="2">Stay&amp;Tobe</strain>
        <tissue evidence="2">Testes</tissue>
    </source>
</reference>
<feature type="region of interest" description="Disordered" evidence="1">
    <location>
        <begin position="80"/>
        <end position="121"/>
    </location>
</feature>
<protein>
    <submittedName>
        <fullName evidence="2">Uncharacterized protein</fullName>
    </submittedName>
</protein>
<evidence type="ECO:0000313" key="3">
    <source>
        <dbReference type="Proteomes" id="UP001233999"/>
    </source>
</evidence>
<dbReference type="Proteomes" id="UP001233999">
    <property type="component" value="Unassembled WGS sequence"/>
</dbReference>
<feature type="compositionally biased region" description="Acidic residues" evidence="1">
    <location>
        <begin position="37"/>
        <end position="50"/>
    </location>
</feature>
<evidence type="ECO:0000313" key="2">
    <source>
        <dbReference type="EMBL" id="KAJ9580934.1"/>
    </source>
</evidence>
<feature type="compositionally biased region" description="Basic residues" evidence="1">
    <location>
        <begin position="110"/>
        <end position="121"/>
    </location>
</feature>
<sequence length="121" mass="13202">KPITLNDLLDILDTCDDKIPESGVDVTLMPPLNANDDLTDEDSGPEDDPNIDNLPASQLNSCVEVSQDITNLTNNTSSVSITLESESGSRRVSESSRALKRRCVASTSGVRKRANRTWKKQ</sequence>
<proteinExistence type="predicted"/>
<gene>
    <name evidence="2" type="ORF">L9F63_023881</name>
</gene>
<name>A0AAD8E8T5_DIPPU</name>
<dbReference type="AlphaFoldDB" id="A0AAD8E8T5"/>
<accession>A0AAD8E8T5</accession>
<organism evidence="2 3">
    <name type="scientific">Diploptera punctata</name>
    <name type="common">Pacific beetle cockroach</name>
    <dbReference type="NCBI Taxonomy" id="6984"/>
    <lineage>
        <taxon>Eukaryota</taxon>
        <taxon>Metazoa</taxon>
        <taxon>Ecdysozoa</taxon>
        <taxon>Arthropoda</taxon>
        <taxon>Hexapoda</taxon>
        <taxon>Insecta</taxon>
        <taxon>Pterygota</taxon>
        <taxon>Neoptera</taxon>
        <taxon>Polyneoptera</taxon>
        <taxon>Dictyoptera</taxon>
        <taxon>Blattodea</taxon>
        <taxon>Blaberoidea</taxon>
        <taxon>Blaberidae</taxon>
        <taxon>Diplopterinae</taxon>
        <taxon>Diploptera</taxon>
    </lineage>
</organism>
<dbReference type="EMBL" id="JASPKZ010008087">
    <property type="protein sequence ID" value="KAJ9580934.1"/>
    <property type="molecule type" value="Genomic_DNA"/>
</dbReference>
<feature type="region of interest" description="Disordered" evidence="1">
    <location>
        <begin position="21"/>
        <end position="56"/>
    </location>
</feature>
<evidence type="ECO:0000256" key="1">
    <source>
        <dbReference type="SAM" id="MobiDB-lite"/>
    </source>
</evidence>
<feature type="non-terminal residue" evidence="2">
    <location>
        <position position="1"/>
    </location>
</feature>
<comment type="caution">
    <text evidence="2">The sequence shown here is derived from an EMBL/GenBank/DDBJ whole genome shotgun (WGS) entry which is preliminary data.</text>
</comment>
<keyword evidence="3" id="KW-1185">Reference proteome</keyword>
<reference evidence="2" key="1">
    <citation type="journal article" date="2023" name="IScience">
        <title>Live-bearing cockroach genome reveals convergent evolutionary mechanisms linked to viviparity in insects and beyond.</title>
        <authorList>
            <person name="Fouks B."/>
            <person name="Harrison M.C."/>
            <person name="Mikhailova A.A."/>
            <person name="Marchal E."/>
            <person name="English S."/>
            <person name="Carruthers M."/>
            <person name="Jennings E.C."/>
            <person name="Chiamaka E.L."/>
            <person name="Frigard R.A."/>
            <person name="Pippel M."/>
            <person name="Attardo G.M."/>
            <person name="Benoit J.B."/>
            <person name="Bornberg-Bauer E."/>
            <person name="Tobe S.S."/>
        </authorList>
    </citation>
    <scope>NUCLEOTIDE SEQUENCE</scope>
    <source>
        <strain evidence="2">Stay&amp;Tobe</strain>
    </source>
</reference>